<evidence type="ECO:0000313" key="2">
    <source>
        <dbReference type="Proteomes" id="UP000220192"/>
    </source>
</evidence>
<dbReference type="EMBL" id="NVLX01000007">
    <property type="protein sequence ID" value="PDZ17884.1"/>
    <property type="molecule type" value="Genomic_DNA"/>
</dbReference>
<reference evidence="1 2" key="1">
    <citation type="submission" date="2017-09" db="EMBL/GenBank/DDBJ databases">
        <title>Large-scale bioinformatics analysis of Bacillus genomes uncovers conserved roles of natural products in bacterial physiology.</title>
        <authorList>
            <consortium name="Agbiome Team Llc"/>
            <person name="Bleich R.M."/>
            <person name="Grubbs K.J."/>
            <person name="Santa Maria K.C."/>
            <person name="Allen S.E."/>
            <person name="Farag S."/>
            <person name="Shank E.A."/>
            <person name="Bowers A."/>
        </authorList>
    </citation>
    <scope>NUCLEOTIDE SEQUENCE [LARGE SCALE GENOMIC DNA]</scope>
    <source>
        <strain evidence="1 2">AFS095574</strain>
    </source>
</reference>
<gene>
    <name evidence="1" type="ORF">CON16_05380</name>
</gene>
<dbReference type="AlphaFoldDB" id="A0A2A7DD31"/>
<protein>
    <submittedName>
        <fullName evidence="1">Uncharacterized protein</fullName>
    </submittedName>
</protein>
<proteinExistence type="predicted"/>
<accession>A0A2A7DD31</accession>
<dbReference type="Proteomes" id="UP000220192">
    <property type="component" value="Unassembled WGS sequence"/>
</dbReference>
<comment type="caution">
    <text evidence="1">The sequence shown here is derived from an EMBL/GenBank/DDBJ whole genome shotgun (WGS) entry which is preliminary data.</text>
</comment>
<sequence length="179" mass="19168">MSSKNRKSCNPCYQPLGSGFSSTCSNSCPQEGCHNDRIISDAVIHSDSIIIRQDCCVDATVGVAPPPDGVTIQQFIENKIFQYAPGGELLPTAPLRLMTVIARNLSNNFVNVAIQRSAPSGLDIPPVTLADAMATPNSEVVLSAPNANRLIASAEVPSRVRFFITIFHPTDPIHPTDPV</sequence>
<organism evidence="1 2">
    <name type="scientific">Bacillus anthracis</name>
    <name type="common">anthrax bacterium</name>
    <dbReference type="NCBI Taxonomy" id="1392"/>
    <lineage>
        <taxon>Bacteria</taxon>
        <taxon>Bacillati</taxon>
        <taxon>Bacillota</taxon>
        <taxon>Bacilli</taxon>
        <taxon>Bacillales</taxon>
        <taxon>Bacillaceae</taxon>
        <taxon>Bacillus</taxon>
        <taxon>Bacillus cereus group</taxon>
    </lineage>
</organism>
<evidence type="ECO:0000313" key="1">
    <source>
        <dbReference type="EMBL" id="PDZ17884.1"/>
    </source>
</evidence>
<name>A0A2A7DD31_BACAN</name>